<gene>
    <name evidence="3 5" type="primary">symE</name>
    <name evidence="5" type="ORF">GCM10011328_33550</name>
</gene>
<keyword evidence="6" id="KW-1185">Reference proteome</keyword>
<dbReference type="Proteomes" id="UP000627464">
    <property type="component" value="Unassembled WGS sequence"/>
</dbReference>
<keyword evidence="1 3" id="KW-0963">Cytoplasm</keyword>
<evidence type="ECO:0000256" key="2">
    <source>
        <dbReference type="ARBA" id="ARBA00023125"/>
    </source>
</evidence>
<organism evidence="5 6">
    <name type="scientific">Hafnia psychrotolerans</name>
    <dbReference type="NCBI Taxonomy" id="1477018"/>
    <lineage>
        <taxon>Bacteria</taxon>
        <taxon>Pseudomonadati</taxon>
        <taxon>Pseudomonadota</taxon>
        <taxon>Gammaproteobacteria</taxon>
        <taxon>Enterobacterales</taxon>
        <taxon>Hafniaceae</taxon>
        <taxon>Hafnia</taxon>
    </lineage>
</organism>
<sequence>MAEQDTKPEVVTTEAPELKNRRYTVGYIRDSKHFQPSPSITLKGGWLEVAGFATGTPVNVRVMNGCLVLTAEVPPPEPEVIQALRQLCPKLSARKQRELLGVIQVMAKPQKRSAG</sequence>
<dbReference type="HAMAP" id="MF_01193">
    <property type="entry name" value="Endoribonucl_SymE"/>
    <property type="match status" value="1"/>
</dbReference>
<dbReference type="Pfam" id="PF08845">
    <property type="entry name" value="SymE_toxin"/>
    <property type="match status" value="1"/>
</dbReference>
<dbReference type="EMBL" id="BMFZ01000010">
    <property type="protein sequence ID" value="GGA55375.1"/>
    <property type="molecule type" value="Genomic_DNA"/>
</dbReference>
<dbReference type="InterPro" id="IPR020883">
    <property type="entry name" value="TypeI_TA_SymE"/>
</dbReference>
<keyword evidence="3" id="KW-0255">Endonuclease</keyword>
<evidence type="ECO:0000313" key="5">
    <source>
        <dbReference type="EMBL" id="GGA55375.1"/>
    </source>
</evidence>
<protein>
    <recommendedName>
        <fullName evidence="3">Endoribonuclease SymE</fullName>
        <ecNumber evidence="3">3.1.-.-</ecNumber>
    </recommendedName>
</protein>
<name>A0ABQ1H1C1_9GAMM</name>
<proteinExistence type="inferred from homology"/>
<reference evidence="6" key="1">
    <citation type="journal article" date="2019" name="Int. J. Syst. Evol. Microbiol.">
        <title>The Global Catalogue of Microorganisms (GCM) 10K type strain sequencing project: providing services to taxonomists for standard genome sequencing and annotation.</title>
        <authorList>
            <consortium name="The Broad Institute Genomics Platform"/>
            <consortium name="The Broad Institute Genome Sequencing Center for Infectious Disease"/>
            <person name="Wu L."/>
            <person name="Ma J."/>
        </authorList>
    </citation>
    <scope>NUCLEOTIDE SEQUENCE [LARGE SCALE GENOMIC DNA]</scope>
    <source>
        <strain evidence="6">CGMCC 1.12806</strain>
    </source>
</reference>
<dbReference type="EC" id="3.1.-.-" evidence="3"/>
<comment type="similarity">
    <text evidence="3">Belongs to the SymE family.</text>
</comment>
<keyword evidence="3" id="KW-0378">Hydrolase</keyword>
<accession>A0ABQ1H1C1</accession>
<feature type="domain" description="Toxin SymE-like" evidence="4">
    <location>
        <begin position="20"/>
        <end position="71"/>
    </location>
</feature>
<comment type="function">
    <text evidence="3">Involved in the degradation and recycling of damaged RNA. It is itself a target for degradation by the ATP-dependent protease Lon.</text>
</comment>
<keyword evidence="3" id="KW-0694">RNA-binding</keyword>
<keyword evidence="2" id="KW-0238">DNA-binding</keyword>
<keyword evidence="3" id="KW-0540">Nuclease</keyword>
<dbReference type="RefSeq" id="WP_188474693.1">
    <property type="nucleotide sequence ID" value="NZ_BMFZ01000010.1"/>
</dbReference>
<comment type="subcellular location">
    <subcellularLocation>
        <location evidence="3">Cytoplasm</location>
    </subcellularLocation>
</comment>
<evidence type="ECO:0000259" key="4">
    <source>
        <dbReference type="Pfam" id="PF08845"/>
    </source>
</evidence>
<comment type="caution">
    <text evidence="5">The sequence shown here is derived from an EMBL/GenBank/DDBJ whole genome shotgun (WGS) entry which is preliminary data.</text>
</comment>
<evidence type="ECO:0000256" key="1">
    <source>
        <dbReference type="ARBA" id="ARBA00022490"/>
    </source>
</evidence>
<evidence type="ECO:0000313" key="6">
    <source>
        <dbReference type="Proteomes" id="UP000627464"/>
    </source>
</evidence>
<evidence type="ECO:0000256" key="3">
    <source>
        <dbReference type="HAMAP-Rule" id="MF_01193"/>
    </source>
</evidence>
<dbReference type="InterPro" id="IPR014944">
    <property type="entry name" value="Toxin_SymE-like"/>
</dbReference>